<keyword evidence="4" id="KW-1185">Reference proteome</keyword>
<evidence type="ECO:0000256" key="1">
    <source>
        <dbReference type="ARBA" id="ARBA00022801"/>
    </source>
</evidence>
<dbReference type="InterPro" id="IPR017439">
    <property type="entry name" value="Amidohydrolase"/>
</dbReference>
<evidence type="ECO:0000313" key="3">
    <source>
        <dbReference type="EMBL" id="QTR48043.1"/>
    </source>
</evidence>
<dbReference type="Gene3D" id="3.30.70.360">
    <property type="match status" value="1"/>
</dbReference>
<dbReference type="SUPFAM" id="SSF53187">
    <property type="entry name" value="Zn-dependent exopeptidases"/>
    <property type="match status" value="1"/>
</dbReference>
<dbReference type="PIRSF" id="PIRSF005962">
    <property type="entry name" value="Pept_M20D_amidohydro"/>
    <property type="match status" value="1"/>
</dbReference>
<organism evidence="3 4">
    <name type="scientific">Thiothrix litoralis</name>
    <dbReference type="NCBI Taxonomy" id="2891210"/>
    <lineage>
        <taxon>Bacteria</taxon>
        <taxon>Pseudomonadati</taxon>
        <taxon>Pseudomonadota</taxon>
        <taxon>Gammaproteobacteria</taxon>
        <taxon>Thiotrichales</taxon>
        <taxon>Thiotrichaceae</taxon>
        <taxon>Thiothrix</taxon>
    </lineage>
</organism>
<dbReference type="PANTHER" id="PTHR11014">
    <property type="entry name" value="PEPTIDASE M20 FAMILY MEMBER"/>
    <property type="match status" value="1"/>
</dbReference>
<dbReference type="Proteomes" id="UP000672039">
    <property type="component" value="Chromosome"/>
</dbReference>
<dbReference type="Pfam" id="PF01546">
    <property type="entry name" value="Peptidase_M20"/>
    <property type="match status" value="1"/>
</dbReference>
<dbReference type="InterPro" id="IPR002933">
    <property type="entry name" value="Peptidase_M20"/>
</dbReference>
<gene>
    <name evidence="3" type="ORF">J9253_09070</name>
</gene>
<accession>A0ABX7WZW4</accession>
<dbReference type="Gene3D" id="3.40.630.10">
    <property type="entry name" value="Zn peptidases"/>
    <property type="match status" value="1"/>
</dbReference>
<dbReference type="InterPro" id="IPR011650">
    <property type="entry name" value="Peptidase_M20_dimer"/>
</dbReference>
<dbReference type="SUPFAM" id="SSF55031">
    <property type="entry name" value="Bacterial exopeptidase dimerisation domain"/>
    <property type="match status" value="1"/>
</dbReference>
<dbReference type="PANTHER" id="PTHR11014:SF63">
    <property type="entry name" value="METALLOPEPTIDASE, PUTATIVE (AFU_ORTHOLOGUE AFUA_6G09600)-RELATED"/>
    <property type="match status" value="1"/>
</dbReference>
<dbReference type="NCBIfam" id="TIGR01891">
    <property type="entry name" value="amidohydrolases"/>
    <property type="match status" value="1"/>
</dbReference>
<dbReference type="EMBL" id="CP072801">
    <property type="protein sequence ID" value="QTR48043.1"/>
    <property type="molecule type" value="Genomic_DNA"/>
</dbReference>
<reference evidence="3 4" key="1">
    <citation type="submission" date="2021-04" db="EMBL/GenBank/DDBJ databases">
        <title>Genomics, taxonomy and metabolism of representatives of sulfur bacteria of the genus Thiothrix: Thiothrix fructosivorans QT, Thiothrix unzii A1T and three new species, Thiothrix subterranea sp. nov., Thiothrix litoralis sp. nov. and 'Candidatus Thiothrix anitrata' sp. nov.</title>
        <authorList>
            <person name="Ravin N.V."/>
            <person name="Smolyakov D."/>
            <person name="Rudenko T.S."/>
            <person name="Mardanov A.V."/>
            <person name="Beletsky A.V."/>
            <person name="Markov N.D."/>
            <person name="Fomenkov A.I."/>
            <person name="Roberts R.J."/>
            <person name="Karnachuk O.V."/>
            <person name="Novikov A."/>
            <person name="Grabovich M.Y."/>
        </authorList>
    </citation>
    <scope>NUCLEOTIDE SEQUENCE [LARGE SCALE GENOMIC DNA]</scope>
    <source>
        <strain evidence="3 4">AS</strain>
    </source>
</reference>
<dbReference type="CDD" id="cd05666">
    <property type="entry name" value="M20_Acy1-like"/>
    <property type="match status" value="1"/>
</dbReference>
<feature type="domain" description="Peptidase M20 dimerisation" evidence="2">
    <location>
        <begin position="190"/>
        <end position="286"/>
    </location>
</feature>
<sequence>MTAKLDPIAASHALHADMQQWRRDIHQHPETAYEEFRTSEQVAQRLRALGLDVHTGIGETGVVAVLHGKHPGDKHIGLRADMDALPLTELNTFAHASCHHGKMHGCGHDGHTTMLLGAATILAQNPDFAGTAYFIFQPAEESNAGAKRMIDQGLFTRFPIAEIYGMHNWPGIPSGQFAVHAGAVMASTDSFDIEIKGNGGHAAMPDTFTDPILVAGHIITAAQSIVARNLKPSNAGVVSITRMVGGSGAYNVVPETASLHGTIRSLDPQDRKLLKQRLQTVVEHIAQAFDASASVRFLEGYPATINHHANAEACYQVATELAGEAGVQWNPPPSMGAEDFAYMLEERPGAYIWIGNGDATESRALHNPHYDFNDSILPLGASYWVRLVQHLCR</sequence>
<protein>
    <submittedName>
        <fullName evidence="3">Amidohydrolase</fullName>
    </submittedName>
</protein>
<dbReference type="RefSeq" id="WP_051542594.1">
    <property type="nucleotide sequence ID" value="NZ_CP072801.1"/>
</dbReference>
<keyword evidence="1" id="KW-0378">Hydrolase</keyword>
<dbReference type="Pfam" id="PF07687">
    <property type="entry name" value="M20_dimer"/>
    <property type="match status" value="1"/>
</dbReference>
<evidence type="ECO:0000313" key="4">
    <source>
        <dbReference type="Proteomes" id="UP000672039"/>
    </source>
</evidence>
<proteinExistence type="predicted"/>
<name>A0ABX7WZW4_9GAMM</name>
<evidence type="ECO:0000259" key="2">
    <source>
        <dbReference type="Pfam" id="PF07687"/>
    </source>
</evidence>
<dbReference type="InterPro" id="IPR036264">
    <property type="entry name" value="Bact_exopeptidase_dim_dom"/>
</dbReference>